<accession>A0A927HJR6</accession>
<gene>
    <name evidence="1" type="ORF">IE990_21765</name>
</gene>
<reference evidence="1" key="1">
    <citation type="submission" date="2020-07" db="EMBL/GenBank/DDBJ databases">
        <title>Clinical and genomic characterization of carbapenemase-producing Enterobacterales causing secondary infections during the COVID-19 crisis at a New York City hospital.</title>
        <authorList>
            <person name="Gomez-Simmonds A."/>
            <person name="Annavajhala M.K."/>
            <person name="Uhlemann A.-C."/>
        </authorList>
    </citation>
    <scope>NUCLEOTIDE SEQUENCE</scope>
    <source>
        <strain evidence="1">NK1596</strain>
    </source>
</reference>
<dbReference type="Proteomes" id="UP000652007">
    <property type="component" value="Unassembled WGS sequence"/>
</dbReference>
<comment type="caution">
    <text evidence="1">The sequence shown here is derived from an EMBL/GenBank/DDBJ whole genome shotgun (WGS) entry which is preliminary data.</text>
</comment>
<dbReference type="EMBL" id="JACXTH010000002">
    <property type="protein sequence ID" value="MBD3704686.1"/>
    <property type="molecule type" value="Genomic_DNA"/>
</dbReference>
<dbReference type="AlphaFoldDB" id="A0A927HJR6"/>
<evidence type="ECO:0000313" key="1">
    <source>
        <dbReference type="EMBL" id="MBD3704686.1"/>
    </source>
</evidence>
<organism evidence="1 2">
    <name type="scientific">Klebsiella pneumoniae</name>
    <dbReference type="NCBI Taxonomy" id="573"/>
    <lineage>
        <taxon>Bacteria</taxon>
        <taxon>Pseudomonadati</taxon>
        <taxon>Pseudomonadota</taxon>
        <taxon>Gammaproteobacteria</taxon>
        <taxon>Enterobacterales</taxon>
        <taxon>Enterobacteriaceae</taxon>
        <taxon>Klebsiella/Raoultella group</taxon>
        <taxon>Klebsiella</taxon>
        <taxon>Klebsiella pneumoniae complex</taxon>
    </lineage>
</organism>
<sequence length="78" mass="8415">MIAPGQQNTVAFAQRPAAIKLRHRPLYPQMKIAVQIAPILKRQRRGIRAAGGAVAQGLGTDSGSRRRCCSCVSPDIAY</sequence>
<name>A0A927HJR6_KLEPN</name>
<protein>
    <submittedName>
        <fullName evidence="1">Uncharacterized protein</fullName>
    </submittedName>
</protein>
<proteinExistence type="predicted"/>
<evidence type="ECO:0000313" key="2">
    <source>
        <dbReference type="Proteomes" id="UP000652007"/>
    </source>
</evidence>